<dbReference type="RefSeq" id="XP_016636930.1">
    <property type="nucleotide sequence ID" value="XM_016771791.1"/>
</dbReference>
<keyword evidence="5" id="KW-1185">Reference proteome</keyword>
<dbReference type="Gene3D" id="3.40.50.720">
    <property type="entry name" value="NAD(P)-binding Rossmann-like Domain"/>
    <property type="match status" value="1"/>
</dbReference>
<dbReference type="GO" id="GO:0016616">
    <property type="term" value="F:oxidoreductase activity, acting on the CH-OH group of donors, NAD or NADP as acceptor"/>
    <property type="evidence" value="ECO:0007669"/>
    <property type="project" value="TreeGrafter"/>
</dbReference>
<dbReference type="STRING" id="1442371.A0A0D2K9T2"/>
<dbReference type="Proteomes" id="UP000053411">
    <property type="component" value="Unassembled WGS sequence"/>
</dbReference>
<dbReference type="OrthoDB" id="10253736at2759"/>
<gene>
    <name evidence="4" type="ORF">Z520_01273</name>
</gene>
<dbReference type="InterPro" id="IPR002347">
    <property type="entry name" value="SDR_fam"/>
</dbReference>
<protein>
    <submittedName>
        <fullName evidence="4">Uncharacterized protein</fullName>
    </submittedName>
</protein>
<dbReference type="GeneID" id="27707019"/>
<accession>A0A0D2K9T2</accession>
<keyword evidence="2" id="KW-0560">Oxidoreductase</keyword>
<dbReference type="AlphaFoldDB" id="A0A0D2K9T2"/>
<evidence type="ECO:0000256" key="2">
    <source>
        <dbReference type="ARBA" id="ARBA00023002"/>
    </source>
</evidence>
<sequence length="385" mass="42070">MAIQSTLDSITSNPISSLRTLISESLLNPLLTGSLLLYIRRNPSLLHNLPWPPAMTTIKLLPIHLPLGIPNSITLRTTPPLKTLKYLFAIGLVVQVNRILNRLALNYWHVRKQGEAWDFAGEGKETILVTGGCSGFGREMVKMFAAGTRANIVVLDVQELPDDIKDLPRLSYFQADLTSPSSITSAVDLICRDPSQTPTVLINNAGIAQAHTILETTDAWLDKIFRVNLLSHFTLIRLLLPKMMARRKGHIVSIASMASYTGTASLGDYSATKAGVLSLHESLVAELATRHASQGGHCIQASIVHPMWARTPLVGSWEKELARSRAPVLEPTEVASRVVAQVLRARSGSVFVPEKFWVGALLRAMPDWVGVKSRIDTANATARAS</sequence>
<dbReference type="PRINTS" id="PR00081">
    <property type="entry name" value="GDHRDH"/>
</dbReference>
<evidence type="ECO:0000313" key="5">
    <source>
        <dbReference type="Proteomes" id="UP000053411"/>
    </source>
</evidence>
<dbReference type="PANTHER" id="PTHR24322">
    <property type="entry name" value="PKSB"/>
    <property type="match status" value="1"/>
</dbReference>
<evidence type="ECO:0000256" key="1">
    <source>
        <dbReference type="ARBA" id="ARBA00006484"/>
    </source>
</evidence>
<name>A0A0D2K9T2_9EURO</name>
<comment type="similarity">
    <text evidence="1 3">Belongs to the short-chain dehydrogenases/reductases (SDR) family.</text>
</comment>
<evidence type="ECO:0000256" key="3">
    <source>
        <dbReference type="RuleBase" id="RU000363"/>
    </source>
</evidence>
<dbReference type="PANTHER" id="PTHR24322:SF736">
    <property type="entry name" value="RETINOL DEHYDROGENASE 10"/>
    <property type="match status" value="1"/>
</dbReference>
<reference evidence="4 5" key="1">
    <citation type="submission" date="2015-01" db="EMBL/GenBank/DDBJ databases">
        <title>The Genome Sequence of Fonsecaea multimorphosa CBS 102226.</title>
        <authorList>
            <consortium name="The Broad Institute Genomics Platform"/>
            <person name="Cuomo C."/>
            <person name="de Hoog S."/>
            <person name="Gorbushina A."/>
            <person name="Stielow B."/>
            <person name="Teixiera M."/>
            <person name="Abouelleil A."/>
            <person name="Chapman S.B."/>
            <person name="Priest M."/>
            <person name="Young S.K."/>
            <person name="Wortman J."/>
            <person name="Nusbaum C."/>
            <person name="Birren B."/>
        </authorList>
    </citation>
    <scope>NUCLEOTIDE SEQUENCE [LARGE SCALE GENOMIC DNA]</scope>
    <source>
        <strain evidence="4 5">CBS 102226</strain>
    </source>
</reference>
<dbReference type="PRINTS" id="PR00080">
    <property type="entry name" value="SDRFAMILY"/>
</dbReference>
<dbReference type="VEuPathDB" id="FungiDB:Z520_01273"/>
<dbReference type="InterPro" id="IPR036291">
    <property type="entry name" value="NAD(P)-bd_dom_sf"/>
</dbReference>
<dbReference type="EMBL" id="KN848063">
    <property type="protein sequence ID" value="KIY02808.1"/>
    <property type="molecule type" value="Genomic_DNA"/>
</dbReference>
<dbReference type="Pfam" id="PF00106">
    <property type="entry name" value="adh_short"/>
    <property type="match status" value="1"/>
</dbReference>
<organism evidence="4 5">
    <name type="scientific">Fonsecaea multimorphosa CBS 102226</name>
    <dbReference type="NCBI Taxonomy" id="1442371"/>
    <lineage>
        <taxon>Eukaryota</taxon>
        <taxon>Fungi</taxon>
        <taxon>Dikarya</taxon>
        <taxon>Ascomycota</taxon>
        <taxon>Pezizomycotina</taxon>
        <taxon>Eurotiomycetes</taxon>
        <taxon>Chaetothyriomycetidae</taxon>
        <taxon>Chaetothyriales</taxon>
        <taxon>Herpotrichiellaceae</taxon>
        <taxon>Fonsecaea</taxon>
    </lineage>
</organism>
<dbReference type="SUPFAM" id="SSF51735">
    <property type="entry name" value="NAD(P)-binding Rossmann-fold domains"/>
    <property type="match status" value="1"/>
</dbReference>
<proteinExistence type="inferred from homology"/>
<evidence type="ECO:0000313" key="4">
    <source>
        <dbReference type="EMBL" id="KIY02808.1"/>
    </source>
</evidence>